<gene>
    <name evidence="1" type="ORF">FHR87_003635</name>
</gene>
<evidence type="ECO:0000313" key="2">
    <source>
        <dbReference type="Proteomes" id="UP000549250"/>
    </source>
</evidence>
<keyword evidence="2" id="KW-1185">Reference proteome</keyword>
<dbReference type="RefSeq" id="WP_183168075.1">
    <property type="nucleotide sequence ID" value="NZ_JACHXI010000028.1"/>
</dbReference>
<proteinExistence type="predicted"/>
<organism evidence="1 2">
    <name type="scientific">Azomonas macrocytogenes</name>
    <name type="common">Azotobacter macrocytogenes</name>
    <dbReference type="NCBI Taxonomy" id="69962"/>
    <lineage>
        <taxon>Bacteria</taxon>
        <taxon>Pseudomonadati</taxon>
        <taxon>Pseudomonadota</taxon>
        <taxon>Gammaproteobacteria</taxon>
        <taxon>Pseudomonadales</taxon>
        <taxon>Pseudomonadaceae</taxon>
        <taxon>Azomonas</taxon>
    </lineage>
</organism>
<accession>A0A839T8J7</accession>
<sequence>MSGLLDSAHFQVSIDVRSVGIHGRCTQDKQRLADRCAQCDERTDLRNTESAEFQHGEDMKVIKIEWLVLACFLSVALDAGAEWKYTEIKDKVRGETTYFAKNKSSNNNYPSYEDLSLDFSLFKLRNKSNVSFQLNGGVSNCFSPNFCNVKIKFDDGKILEVKASNSVEKIELLTIKNSRFLFEMALLAKKMQVELPVSDIGLVQFSFDLSGFKWKQEFSQTI</sequence>
<protein>
    <submittedName>
        <fullName evidence="1">Uncharacterized protein</fullName>
    </submittedName>
</protein>
<reference evidence="1 2" key="1">
    <citation type="submission" date="2020-08" db="EMBL/GenBank/DDBJ databases">
        <title>Genomic Encyclopedia of Type Strains, Phase III (KMG-III): the genomes of soil and plant-associated and newly described type strains.</title>
        <authorList>
            <person name="Whitman W."/>
        </authorList>
    </citation>
    <scope>NUCLEOTIDE SEQUENCE [LARGE SCALE GENOMIC DNA]</scope>
    <source>
        <strain evidence="1 2">CECT 4462</strain>
    </source>
</reference>
<dbReference type="AlphaFoldDB" id="A0A839T8J7"/>
<evidence type="ECO:0000313" key="1">
    <source>
        <dbReference type="EMBL" id="MBB3105200.1"/>
    </source>
</evidence>
<dbReference type="Proteomes" id="UP000549250">
    <property type="component" value="Unassembled WGS sequence"/>
</dbReference>
<dbReference type="EMBL" id="JACHXI010000028">
    <property type="protein sequence ID" value="MBB3105200.1"/>
    <property type="molecule type" value="Genomic_DNA"/>
</dbReference>
<name>A0A839T8J7_AZOMA</name>
<comment type="caution">
    <text evidence="1">The sequence shown here is derived from an EMBL/GenBank/DDBJ whole genome shotgun (WGS) entry which is preliminary data.</text>
</comment>